<feature type="compositionally biased region" description="Basic residues" evidence="1">
    <location>
        <begin position="165"/>
        <end position="183"/>
    </location>
</feature>
<accession>A0A165DDI6</accession>
<evidence type="ECO:0000313" key="2">
    <source>
        <dbReference type="EMBL" id="KZT04634.1"/>
    </source>
</evidence>
<name>A0A165DDI6_9APHY</name>
<evidence type="ECO:0000256" key="1">
    <source>
        <dbReference type="SAM" id="MobiDB-lite"/>
    </source>
</evidence>
<feature type="compositionally biased region" description="Basic residues" evidence="1">
    <location>
        <begin position="256"/>
        <end position="271"/>
    </location>
</feature>
<feature type="compositionally biased region" description="Basic and acidic residues" evidence="1">
    <location>
        <begin position="129"/>
        <end position="138"/>
    </location>
</feature>
<feature type="compositionally biased region" description="Basic residues" evidence="1">
    <location>
        <begin position="119"/>
        <end position="128"/>
    </location>
</feature>
<gene>
    <name evidence="2" type="ORF">LAESUDRAFT_727813</name>
</gene>
<organism evidence="2 3">
    <name type="scientific">Laetiporus sulphureus 93-53</name>
    <dbReference type="NCBI Taxonomy" id="1314785"/>
    <lineage>
        <taxon>Eukaryota</taxon>
        <taxon>Fungi</taxon>
        <taxon>Dikarya</taxon>
        <taxon>Basidiomycota</taxon>
        <taxon>Agaricomycotina</taxon>
        <taxon>Agaricomycetes</taxon>
        <taxon>Polyporales</taxon>
        <taxon>Laetiporus</taxon>
    </lineage>
</organism>
<dbReference type="STRING" id="1314785.A0A165DDI6"/>
<dbReference type="AlphaFoldDB" id="A0A165DDI6"/>
<feature type="compositionally biased region" description="Polar residues" evidence="1">
    <location>
        <begin position="13"/>
        <end position="32"/>
    </location>
</feature>
<feature type="compositionally biased region" description="Low complexity" evidence="1">
    <location>
        <begin position="143"/>
        <end position="154"/>
    </location>
</feature>
<dbReference type="InParanoid" id="A0A165DDI6"/>
<feature type="compositionally biased region" description="Basic residues" evidence="1">
    <location>
        <begin position="1"/>
        <end position="10"/>
    </location>
</feature>
<feature type="compositionally biased region" description="Acidic residues" evidence="1">
    <location>
        <begin position="339"/>
        <end position="348"/>
    </location>
</feature>
<feature type="region of interest" description="Disordered" evidence="1">
    <location>
        <begin position="1"/>
        <end position="421"/>
    </location>
</feature>
<evidence type="ECO:0000313" key="3">
    <source>
        <dbReference type="Proteomes" id="UP000076871"/>
    </source>
</evidence>
<feature type="compositionally biased region" description="Acidic residues" evidence="1">
    <location>
        <begin position="402"/>
        <end position="411"/>
    </location>
</feature>
<keyword evidence="3" id="KW-1185">Reference proteome</keyword>
<dbReference type="GeneID" id="63826325"/>
<feature type="compositionally biased region" description="Polar residues" evidence="1">
    <location>
        <begin position="286"/>
        <end position="311"/>
    </location>
</feature>
<sequence>MATSAIRRKPIQTYRSPSVTSFAEQVTQTQLRSHAPKKPSSATTRESSRDPGGAKSLIPNSTNAPGRGRSRKGPPLPLYHPLGPLALSLPELDPAQFGLPNRVNVDDGTDELQDTSRRSSSRARRPAAKVRDRDHEAVDLDDASFASPTSAPSSVREGSAEKRTSSPRKRRAAGTTGTKRKRKAETDDADGVFPPAAKRTRNPRGTGNTTPLVGSPLVSAAVAATVEDPVEDATPAPDSGEAEDAAADTLPEPKRSRTRKPRSTPANKRRNSSASTSTGTSVSVSIANTRNTRSSKARQDASNGSGSDRASNGNENENGDGEKKEEAEPEDNVLTTDKTDEDDKDDNDTVPLTPIDNPQVEEAKKDEEEKEADKEDKMDVEAVPAEPAPSPIPETSTKEEKEEGELSDEPDGTPAPIPTKR</sequence>
<reference evidence="2 3" key="1">
    <citation type="journal article" date="2016" name="Mol. Biol. Evol.">
        <title>Comparative Genomics of Early-Diverging Mushroom-Forming Fungi Provides Insights into the Origins of Lignocellulose Decay Capabilities.</title>
        <authorList>
            <person name="Nagy L.G."/>
            <person name="Riley R."/>
            <person name="Tritt A."/>
            <person name="Adam C."/>
            <person name="Daum C."/>
            <person name="Floudas D."/>
            <person name="Sun H."/>
            <person name="Yadav J.S."/>
            <person name="Pangilinan J."/>
            <person name="Larsson K.H."/>
            <person name="Matsuura K."/>
            <person name="Barry K."/>
            <person name="Labutti K."/>
            <person name="Kuo R."/>
            <person name="Ohm R.A."/>
            <person name="Bhattacharya S.S."/>
            <person name="Shirouzu T."/>
            <person name="Yoshinaga Y."/>
            <person name="Martin F.M."/>
            <person name="Grigoriev I.V."/>
            <person name="Hibbett D.S."/>
        </authorList>
    </citation>
    <scope>NUCLEOTIDE SEQUENCE [LARGE SCALE GENOMIC DNA]</scope>
    <source>
        <strain evidence="2 3">93-53</strain>
    </source>
</reference>
<proteinExistence type="predicted"/>
<dbReference type="OrthoDB" id="2804054at2759"/>
<dbReference type="EMBL" id="KV427635">
    <property type="protein sequence ID" value="KZT04634.1"/>
    <property type="molecule type" value="Genomic_DNA"/>
</dbReference>
<dbReference type="RefSeq" id="XP_040762374.1">
    <property type="nucleotide sequence ID" value="XM_040909296.1"/>
</dbReference>
<dbReference type="Proteomes" id="UP000076871">
    <property type="component" value="Unassembled WGS sequence"/>
</dbReference>
<protein>
    <submittedName>
        <fullName evidence="2">Uncharacterized protein</fullName>
    </submittedName>
</protein>
<feature type="compositionally biased region" description="Basic and acidic residues" evidence="1">
    <location>
        <begin position="361"/>
        <end position="380"/>
    </location>
</feature>
<feature type="compositionally biased region" description="Low complexity" evidence="1">
    <location>
        <begin position="272"/>
        <end position="285"/>
    </location>
</feature>